<dbReference type="CDD" id="cd07377">
    <property type="entry name" value="WHTH_GntR"/>
    <property type="match status" value="1"/>
</dbReference>
<keyword evidence="2" id="KW-0238">DNA-binding</keyword>
<dbReference type="Pfam" id="PF07702">
    <property type="entry name" value="UTRA"/>
    <property type="match status" value="1"/>
</dbReference>
<protein>
    <submittedName>
        <fullName evidence="5">GntR family transcriptional regulator</fullName>
    </submittedName>
</protein>
<dbReference type="InterPro" id="IPR050679">
    <property type="entry name" value="Bact_HTH_transcr_reg"/>
</dbReference>
<organism evidence="5 6">
    <name type="scientific">Streptomyces zhihengii</name>
    <dbReference type="NCBI Taxonomy" id="1818004"/>
    <lineage>
        <taxon>Bacteria</taxon>
        <taxon>Bacillati</taxon>
        <taxon>Actinomycetota</taxon>
        <taxon>Actinomycetes</taxon>
        <taxon>Kitasatosporales</taxon>
        <taxon>Streptomycetaceae</taxon>
        <taxon>Streptomyces</taxon>
    </lineage>
</organism>
<dbReference type="RefSeq" id="WP_205376003.1">
    <property type="nucleotide sequence ID" value="NZ_JAFEJA010000001.1"/>
</dbReference>
<keyword evidence="3" id="KW-0804">Transcription</keyword>
<keyword evidence="1" id="KW-0805">Transcription regulation</keyword>
<dbReference type="SUPFAM" id="SSF64288">
    <property type="entry name" value="Chorismate lyase-like"/>
    <property type="match status" value="1"/>
</dbReference>
<dbReference type="InterPro" id="IPR028978">
    <property type="entry name" value="Chorismate_lyase_/UTRA_dom_sf"/>
</dbReference>
<evidence type="ECO:0000259" key="4">
    <source>
        <dbReference type="PROSITE" id="PS50949"/>
    </source>
</evidence>
<dbReference type="InterPro" id="IPR000524">
    <property type="entry name" value="Tscrpt_reg_HTH_GntR"/>
</dbReference>
<dbReference type="SMART" id="SM00345">
    <property type="entry name" value="HTH_GNTR"/>
    <property type="match status" value="1"/>
</dbReference>
<dbReference type="Proteomes" id="UP000664109">
    <property type="component" value="Unassembled WGS sequence"/>
</dbReference>
<sequence>MSGYAEIAAHYRDAIVNGDLSPGDSMPSYAAVAEEHDANRTTVIRAFDVLRSEGLIVTKPSKGSVVATPPVAVTGAGRVDRIRRNGQQYARGEVSSGHRTVRRSIDDPEVCQALDLEPGDECVIRIRVFERDGKPTSVGLSVYPPRTTAVVPELSEEAQMNGFFGGLYTERTGREVVAGQRTVGARQASQNELNDLAIDAPPHAAVAVLVERVTYHDEGGPLAYWEDVHAPGSRIAITPAK</sequence>
<comment type="caution">
    <text evidence="5">The sequence shown here is derived from an EMBL/GenBank/DDBJ whole genome shotgun (WGS) entry which is preliminary data.</text>
</comment>
<dbReference type="SUPFAM" id="SSF46785">
    <property type="entry name" value="Winged helix' DNA-binding domain"/>
    <property type="match status" value="1"/>
</dbReference>
<dbReference type="Pfam" id="PF00392">
    <property type="entry name" value="GntR"/>
    <property type="match status" value="1"/>
</dbReference>
<dbReference type="PANTHER" id="PTHR44846">
    <property type="entry name" value="MANNOSYL-D-GLYCERATE TRANSPORT/METABOLISM SYSTEM REPRESSOR MNGR-RELATED"/>
    <property type="match status" value="1"/>
</dbReference>
<dbReference type="PANTHER" id="PTHR44846:SF17">
    <property type="entry name" value="GNTR-FAMILY TRANSCRIPTIONAL REGULATOR"/>
    <property type="match status" value="1"/>
</dbReference>
<gene>
    <name evidence="5" type="ORF">JE024_26585</name>
</gene>
<evidence type="ECO:0000313" key="6">
    <source>
        <dbReference type="Proteomes" id="UP000664109"/>
    </source>
</evidence>
<dbReference type="EMBL" id="JAFEJA010000001">
    <property type="protein sequence ID" value="MBM9622241.1"/>
    <property type="molecule type" value="Genomic_DNA"/>
</dbReference>
<dbReference type="SMART" id="SM00866">
    <property type="entry name" value="UTRA"/>
    <property type="match status" value="1"/>
</dbReference>
<evidence type="ECO:0000256" key="2">
    <source>
        <dbReference type="ARBA" id="ARBA00023125"/>
    </source>
</evidence>
<name>A0ABS2UXJ0_9ACTN</name>
<dbReference type="Gene3D" id="1.10.10.10">
    <property type="entry name" value="Winged helix-like DNA-binding domain superfamily/Winged helix DNA-binding domain"/>
    <property type="match status" value="1"/>
</dbReference>
<dbReference type="Gene3D" id="3.40.1410.10">
    <property type="entry name" value="Chorismate lyase-like"/>
    <property type="match status" value="1"/>
</dbReference>
<feature type="domain" description="HTH gntR-type" evidence="4">
    <location>
        <begin position="1"/>
        <end position="69"/>
    </location>
</feature>
<keyword evidence="6" id="KW-1185">Reference proteome</keyword>
<evidence type="ECO:0000256" key="3">
    <source>
        <dbReference type="ARBA" id="ARBA00023163"/>
    </source>
</evidence>
<reference evidence="5 6" key="1">
    <citation type="journal article" date="2016" name="Arch. Microbiol.">
        <title>Streptomyces zhihengii sp. nov., isolated from rhizospheric soil of Psammosilene tunicoides.</title>
        <authorList>
            <person name="Huang M.J."/>
            <person name="Fei J.J."/>
            <person name="Salam N."/>
            <person name="Kim C.J."/>
            <person name="Hozzein W.N."/>
            <person name="Xiao M."/>
            <person name="Huang H.Q."/>
            <person name="Li W.J."/>
        </authorList>
    </citation>
    <scope>NUCLEOTIDE SEQUENCE [LARGE SCALE GENOMIC DNA]</scope>
    <source>
        <strain evidence="5 6">YIM T102</strain>
    </source>
</reference>
<evidence type="ECO:0000256" key="1">
    <source>
        <dbReference type="ARBA" id="ARBA00023015"/>
    </source>
</evidence>
<dbReference type="InterPro" id="IPR036390">
    <property type="entry name" value="WH_DNA-bd_sf"/>
</dbReference>
<dbReference type="InterPro" id="IPR011663">
    <property type="entry name" value="UTRA"/>
</dbReference>
<evidence type="ECO:0000313" key="5">
    <source>
        <dbReference type="EMBL" id="MBM9622241.1"/>
    </source>
</evidence>
<accession>A0ABS2UXJ0</accession>
<dbReference type="PROSITE" id="PS50949">
    <property type="entry name" value="HTH_GNTR"/>
    <property type="match status" value="1"/>
</dbReference>
<dbReference type="InterPro" id="IPR036388">
    <property type="entry name" value="WH-like_DNA-bd_sf"/>
</dbReference>
<proteinExistence type="predicted"/>